<name>A0AAX4PGL5_9CHLO</name>
<evidence type="ECO:0000256" key="3">
    <source>
        <dbReference type="SAM" id="MobiDB-lite"/>
    </source>
</evidence>
<dbReference type="InterPro" id="IPR040319">
    <property type="entry name" value="LSD1-like"/>
</dbReference>
<feature type="domain" description="Zinc finger LSD1-type" evidence="4">
    <location>
        <begin position="54"/>
        <end position="78"/>
    </location>
</feature>
<dbReference type="NCBIfam" id="TIGR01053">
    <property type="entry name" value="LSD1"/>
    <property type="match status" value="3"/>
</dbReference>
<dbReference type="EMBL" id="CP151512">
    <property type="protein sequence ID" value="WZN65470.1"/>
    <property type="molecule type" value="Genomic_DNA"/>
</dbReference>
<protein>
    <submittedName>
        <fullName evidence="5">Protein LOL3</fullName>
    </submittedName>
</protein>
<dbReference type="InterPro" id="IPR005735">
    <property type="entry name" value="Znf_LSD1"/>
</dbReference>
<comment type="subcellular location">
    <subcellularLocation>
        <location evidence="1">Nucleus</location>
    </subcellularLocation>
</comment>
<dbReference type="PANTHER" id="PTHR31747:SF3">
    <property type="entry name" value="PROTEIN LSD1"/>
    <property type="match status" value="1"/>
</dbReference>
<dbReference type="Pfam" id="PF06943">
    <property type="entry name" value="zf-LSD1"/>
    <property type="match status" value="3"/>
</dbReference>
<reference evidence="5 6" key="1">
    <citation type="submission" date="2024-03" db="EMBL/GenBank/DDBJ databases">
        <title>Complete genome sequence of the green alga Chloropicon roscoffensis RCC1871.</title>
        <authorList>
            <person name="Lemieux C."/>
            <person name="Pombert J.-F."/>
            <person name="Otis C."/>
            <person name="Turmel M."/>
        </authorList>
    </citation>
    <scope>NUCLEOTIDE SEQUENCE [LARGE SCALE GENOMIC DNA]</scope>
    <source>
        <strain evidence="5 6">RCC1871</strain>
    </source>
</reference>
<evidence type="ECO:0000313" key="5">
    <source>
        <dbReference type="EMBL" id="WZN65470.1"/>
    </source>
</evidence>
<sequence>MSNQSGRGGQSSVSCRGCGTLLNYATPAQAVRCILCSTVTSTAVALVGVSHLVCGSCRTILEYPSGATSVRCSVCDAVSLTARRELTATVRCRGCSTELNYPSGAASVRCALCHHVTTVRGGTLRIQAPGPLHEGLQHQTQRQNGGGGSPSSQDNEVPECGKQSSTLYVIQHPCKEGEERYNMAIGLKIVA</sequence>
<evidence type="ECO:0000259" key="4">
    <source>
        <dbReference type="Pfam" id="PF06943"/>
    </source>
</evidence>
<dbReference type="PANTHER" id="PTHR31747">
    <property type="entry name" value="PROTEIN LSD1"/>
    <property type="match status" value="1"/>
</dbReference>
<feature type="domain" description="Zinc finger LSD1-type" evidence="4">
    <location>
        <begin position="15"/>
        <end position="39"/>
    </location>
</feature>
<accession>A0AAX4PGL5</accession>
<keyword evidence="2" id="KW-0539">Nucleus</keyword>
<feature type="domain" description="Zinc finger LSD1-type" evidence="4">
    <location>
        <begin position="92"/>
        <end position="116"/>
    </location>
</feature>
<gene>
    <name evidence="5" type="ORF">HKI87_12g70290</name>
</gene>
<feature type="region of interest" description="Disordered" evidence="3">
    <location>
        <begin position="136"/>
        <end position="162"/>
    </location>
</feature>
<evidence type="ECO:0000256" key="1">
    <source>
        <dbReference type="ARBA" id="ARBA00004123"/>
    </source>
</evidence>
<dbReference type="Proteomes" id="UP001472866">
    <property type="component" value="Chromosome 12"/>
</dbReference>
<keyword evidence="6" id="KW-1185">Reference proteome</keyword>
<proteinExistence type="predicted"/>
<evidence type="ECO:0000313" key="6">
    <source>
        <dbReference type="Proteomes" id="UP001472866"/>
    </source>
</evidence>
<organism evidence="5 6">
    <name type="scientific">Chloropicon roscoffensis</name>
    <dbReference type="NCBI Taxonomy" id="1461544"/>
    <lineage>
        <taxon>Eukaryota</taxon>
        <taxon>Viridiplantae</taxon>
        <taxon>Chlorophyta</taxon>
        <taxon>Chloropicophyceae</taxon>
        <taxon>Chloropicales</taxon>
        <taxon>Chloropicaceae</taxon>
        <taxon>Chloropicon</taxon>
    </lineage>
</organism>
<dbReference type="GO" id="GO:0005634">
    <property type="term" value="C:nucleus"/>
    <property type="evidence" value="ECO:0007669"/>
    <property type="project" value="UniProtKB-SubCell"/>
</dbReference>
<evidence type="ECO:0000256" key="2">
    <source>
        <dbReference type="ARBA" id="ARBA00023242"/>
    </source>
</evidence>
<dbReference type="AlphaFoldDB" id="A0AAX4PGL5"/>